<dbReference type="EMBL" id="VKLS01000237">
    <property type="protein sequence ID" value="TSB37435.1"/>
    <property type="molecule type" value="Genomic_DNA"/>
</dbReference>
<reference evidence="4 5" key="1">
    <citation type="submission" date="2019-07" db="EMBL/GenBank/DDBJ databases">
        <title>Draft genome for Streptomyces benahoarensis MZ03-48.</title>
        <authorList>
            <person name="Gonzalez-Pimentel J.L."/>
        </authorList>
    </citation>
    <scope>NUCLEOTIDE SEQUENCE [LARGE SCALE GENOMIC DNA]</scope>
    <source>
        <strain evidence="4 5">MZ03-48</strain>
    </source>
</reference>
<evidence type="ECO:0000313" key="4">
    <source>
        <dbReference type="EMBL" id="TSB37435.1"/>
    </source>
</evidence>
<dbReference type="InterPro" id="IPR020802">
    <property type="entry name" value="TesA-like"/>
</dbReference>
<dbReference type="Gene3D" id="3.40.50.1820">
    <property type="entry name" value="alpha/beta hydrolase"/>
    <property type="match status" value="1"/>
</dbReference>
<comment type="similarity">
    <text evidence="1">Belongs to the thioesterase family.</text>
</comment>
<feature type="domain" description="Thioesterase TesA-like" evidence="3">
    <location>
        <begin position="33"/>
        <end position="255"/>
    </location>
</feature>
<dbReference type="SUPFAM" id="SSF53474">
    <property type="entry name" value="alpha/beta-Hydrolases"/>
    <property type="match status" value="1"/>
</dbReference>
<dbReference type="AlphaFoldDB" id="A0A553Z7N3"/>
<dbReference type="InterPro" id="IPR012223">
    <property type="entry name" value="TEII"/>
</dbReference>
<dbReference type="GO" id="GO:0008610">
    <property type="term" value="P:lipid biosynthetic process"/>
    <property type="evidence" value="ECO:0007669"/>
    <property type="project" value="TreeGrafter"/>
</dbReference>
<gene>
    <name evidence="4" type="ORF">FNZ23_18430</name>
</gene>
<dbReference type="PANTHER" id="PTHR11487:SF0">
    <property type="entry name" value="S-ACYL FATTY ACID SYNTHASE THIOESTERASE, MEDIUM CHAIN"/>
    <property type="match status" value="1"/>
</dbReference>
<comment type="caution">
    <text evidence="4">The sequence shown here is derived from an EMBL/GenBank/DDBJ whole genome shotgun (WGS) entry which is preliminary data.</text>
</comment>
<keyword evidence="2" id="KW-0378">Hydrolase</keyword>
<name>A0A553Z7N3_9ACTN</name>
<dbReference type="InterPro" id="IPR029058">
    <property type="entry name" value="AB_hydrolase_fold"/>
</dbReference>
<evidence type="ECO:0000256" key="2">
    <source>
        <dbReference type="ARBA" id="ARBA00022801"/>
    </source>
</evidence>
<dbReference type="OrthoDB" id="8480037at2"/>
<dbReference type="RefSeq" id="WP_143941169.1">
    <property type="nucleotide sequence ID" value="NZ_VKLS01000237.1"/>
</dbReference>
<evidence type="ECO:0000313" key="5">
    <source>
        <dbReference type="Proteomes" id="UP000320888"/>
    </source>
</evidence>
<sequence>MTAHPNASSDVSNPWIRRFAPYGDPSPSRARLVCFPHAGGAASYYFPLSRQLAPTVETWAIQYPGRQDRRKEPLLTSLSDMADAAFEALRPHMRPPYSFFGHSMGALLAFEVAHRFERLGQDGPVQVFVSGRRAPSAGGRERVPPRTDAEVLANIKKLGGTAPSALDDEGLRALILPVIRADYRAVETYVCEAGRTLRCPLTVLVGDNDPMVTVAEAAQWRDHSTGAFALSVYPGSHFYLADQLTDVARGISTSLTAAVPAGPLPAEAQPRVRRG</sequence>
<dbReference type="Proteomes" id="UP000320888">
    <property type="component" value="Unassembled WGS sequence"/>
</dbReference>
<dbReference type="InterPro" id="IPR001031">
    <property type="entry name" value="Thioesterase"/>
</dbReference>
<dbReference type="PANTHER" id="PTHR11487">
    <property type="entry name" value="THIOESTERASE"/>
    <property type="match status" value="1"/>
</dbReference>
<evidence type="ECO:0000256" key="1">
    <source>
        <dbReference type="ARBA" id="ARBA00007169"/>
    </source>
</evidence>
<keyword evidence="5" id="KW-1185">Reference proteome</keyword>
<accession>A0A553Z7N3</accession>
<organism evidence="4 5">
    <name type="scientific">Streptomyces benahoarensis</name>
    <dbReference type="NCBI Taxonomy" id="2595054"/>
    <lineage>
        <taxon>Bacteria</taxon>
        <taxon>Bacillati</taxon>
        <taxon>Actinomycetota</taxon>
        <taxon>Actinomycetes</taxon>
        <taxon>Kitasatosporales</taxon>
        <taxon>Streptomycetaceae</taxon>
        <taxon>Streptomyces</taxon>
    </lineage>
</organism>
<dbReference type="GO" id="GO:0016787">
    <property type="term" value="F:hydrolase activity"/>
    <property type="evidence" value="ECO:0007669"/>
    <property type="project" value="UniProtKB-KW"/>
</dbReference>
<dbReference type="SMART" id="SM00824">
    <property type="entry name" value="PKS_TE"/>
    <property type="match status" value="1"/>
</dbReference>
<protein>
    <submittedName>
        <fullName evidence="4">Thioesterase</fullName>
    </submittedName>
</protein>
<dbReference type="Pfam" id="PF00975">
    <property type="entry name" value="Thioesterase"/>
    <property type="match status" value="1"/>
</dbReference>
<proteinExistence type="inferred from homology"/>
<evidence type="ECO:0000259" key="3">
    <source>
        <dbReference type="SMART" id="SM00824"/>
    </source>
</evidence>